<name>A0A9X1YM51_9BURK</name>
<dbReference type="HAMAP" id="MF_00765">
    <property type="entry name" value="DarP"/>
    <property type="match status" value="1"/>
</dbReference>
<dbReference type="RefSeq" id="WP_275685158.1">
    <property type="nucleotide sequence ID" value="NZ_JAJLJH010000012.1"/>
</dbReference>
<reference evidence="7" key="1">
    <citation type="submission" date="2021-11" db="EMBL/GenBank/DDBJ databases">
        <title>BS-T2-15 a new species belonging to the Comamonadaceae family isolated from the soil of a French oak forest.</title>
        <authorList>
            <person name="Mieszkin S."/>
            <person name="Alain K."/>
        </authorList>
    </citation>
    <scope>NUCLEOTIDE SEQUENCE</scope>
    <source>
        <strain evidence="7">BS-T2-15</strain>
    </source>
</reference>
<evidence type="ECO:0000313" key="7">
    <source>
        <dbReference type="EMBL" id="MCK9689109.1"/>
    </source>
</evidence>
<dbReference type="CDD" id="cd16331">
    <property type="entry name" value="YjgA-like"/>
    <property type="match status" value="1"/>
</dbReference>
<dbReference type="PANTHER" id="PTHR38101:SF1">
    <property type="entry name" value="UPF0307 PROTEIN YJGA"/>
    <property type="match status" value="1"/>
</dbReference>
<dbReference type="Gene3D" id="1.10.60.30">
    <property type="entry name" value="PSPTO4464-like domains"/>
    <property type="match status" value="2"/>
</dbReference>
<evidence type="ECO:0000256" key="4">
    <source>
        <dbReference type="ARBA" id="ARBA00022884"/>
    </source>
</evidence>
<dbReference type="InterPro" id="IPR006839">
    <property type="entry name" value="DarP"/>
</dbReference>
<proteinExistence type="inferred from homology"/>
<comment type="subcellular location">
    <subcellularLocation>
        <location evidence="5">Cytoplasm</location>
    </subcellularLocation>
    <text evidence="5">Associates with late stage pre-50S ribosomal subunits.</text>
</comment>
<evidence type="ECO:0000256" key="2">
    <source>
        <dbReference type="ARBA" id="ARBA00022517"/>
    </source>
</evidence>
<keyword evidence="8" id="KW-1185">Reference proteome</keyword>
<comment type="similarity">
    <text evidence="5">Belongs to the DarP family.</text>
</comment>
<evidence type="ECO:0000256" key="6">
    <source>
        <dbReference type="SAM" id="MobiDB-lite"/>
    </source>
</evidence>
<keyword evidence="4 5" id="KW-0694">RNA-binding</keyword>
<organism evidence="7 8">
    <name type="scientific">Scleromatobacter humisilvae</name>
    <dbReference type="NCBI Taxonomy" id="2897159"/>
    <lineage>
        <taxon>Bacteria</taxon>
        <taxon>Pseudomonadati</taxon>
        <taxon>Pseudomonadota</taxon>
        <taxon>Betaproteobacteria</taxon>
        <taxon>Burkholderiales</taxon>
        <taxon>Sphaerotilaceae</taxon>
        <taxon>Scleromatobacter</taxon>
    </lineage>
</organism>
<evidence type="ECO:0000256" key="3">
    <source>
        <dbReference type="ARBA" id="ARBA00022730"/>
    </source>
</evidence>
<keyword evidence="2 5" id="KW-0690">Ribosome biogenesis</keyword>
<sequence>MPREPKHASNRQAPEIDPEMDDLPLSKRQAAIDGLAPSRNELKKQMQDLQELGEAVASLPVDRLDKLKLDERLRDAIDELRRTRSFEGKRRQIQYIGKLMKHENPEPLREAVASFRVGSATDTLALHQAEYWRDQLLAGDDALASWVTEYPETDVQQLRSLVRAARKEKLEPGERRGRAYRDLFKLVKEQMHAASGSDDDEASASESELPHDD</sequence>
<keyword evidence="1 5" id="KW-0963">Cytoplasm</keyword>
<dbReference type="GO" id="GO:0019843">
    <property type="term" value="F:rRNA binding"/>
    <property type="evidence" value="ECO:0007669"/>
    <property type="project" value="UniProtKB-UniRule"/>
</dbReference>
<dbReference type="InterPro" id="IPR023153">
    <property type="entry name" value="DarP_sf"/>
</dbReference>
<evidence type="ECO:0000256" key="1">
    <source>
        <dbReference type="ARBA" id="ARBA00022490"/>
    </source>
</evidence>
<dbReference type="AlphaFoldDB" id="A0A9X1YM51"/>
<dbReference type="GO" id="GO:1902626">
    <property type="term" value="P:assembly of large subunit precursor of preribosome"/>
    <property type="evidence" value="ECO:0007669"/>
    <property type="project" value="UniProtKB-UniRule"/>
</dbReference>
<evidence type="ECO:0000256" key="5">
    <source>
        <dbReference type="HAMAP-Rule" id="MF_00765"/>
    </source>
</evidence>
<dbReference type="GO" id="GO:0043022">
    <property type="term" value="F:ribosome binding"/>
    <property type="evidence" value="ECO:0007669"/>
    <property type="project" value="UniProtKB-UniRule"/>
</dbReference>
<keyword evidence="3 5" id="KW-0699">rRNA-binding</keyword>
<dbReference type="Proteomes" id="UP001139353">
    <property type="component" value="Unassembled WGS sequence"/>
</dbReference>
<dbReference type="EMBL" id="JAJLJH010000012">
    <property type="protein sequence ID" value="MCK9689109.1"/>
    <property type="molecule type" value="Genomic_DNA"/>
</dbReference>
<gene>
    <name evidence="5" type="primary">darP</name>
    <name evidence="7" type="ORF">LPC04_25620</name>
</gene>
<comment type="caution">
    <text evidence="7">The sequence shown here is derived from an EMBL/GenBank/DDBJ whole genome shotgun (WGS) entry which is preliminary data.</text>
</comment>
<dbReference type="NCBIfam" id="NF003593">
    <property type="entry name" value="PRK05255.1-1"/>
    <property type="match status" value="1"/>
</dbReference>
<dbReference type="SUPFAM" id="SSF158710">
    <property type="entry name" value="PSPTO4464-like"/>
    <property type="match status" value="1"/>
</dbReference>
<comment type="function">
    <text evidence="5">Member of a network of 50S ribosomal subunit biogenesis factors which assembles along the 30S-50S interface, preventing incorrect 23S rRNA structures from forming. Promotes peptidyl transferase center (PTC) maturation.</text>
</comment>
<protein>
    <recommendedName>
        <fullName evidence="5">Dual-action ribosomal maturation protein DarP</fullName>
    </recommendedName>
    <alternativeName>
        <fullName evidence="5">Large ribosomal subunit assembly factor DarP</fullName>
    </alternativeName>
</protein>
<dbReference type="PANTHER" id="PTHR38101">
    <property type="entry name" value="UPF0307 PROTEIN YJGA"/>
    <property type="match status" value="1"/>
</dbReference>
<evidence type="ECO:0000313" key="8">
    <source>
        <dbReference type="Proteomes" id="UP001139353"/>
    </source>
</evidence>
<feature type="region of interest" description="Disordered" evidence="6">
    <location>
        <begin position="191"/>
        <end position="213"/>
    </location>
</feature>
<dbReference type="GO" id="GO:0005829">
    <property type="term" value="C:cytosol"/>
    <property type="evidence" value="ECO:0007669"/>
    <property type="project" value="TreeGrafter"/>
</dbReference>
<dbReference type="Pfam" id="PF04751">
    <property type="entry name" value="DarP"/>
    <property type="match status" value="1"/>
</dbReference>
<feature type="region of interest" description="Disordered" evidence="6">
    <location>
        <begin position="1"/>
        <end position="28"/>
    </location>
</feature>
<accession>A0A9X1YM51</accession>